<sequence>MADRSFLDEVTKWTPRQKAAFVLLPPFLIGLLYAFGPLPFSYQETQDELVQKGSERNRLLGEQAQLDRDLETKKQLLQRMEELEQSIRANERALPTDAELPAFFDFLQRRASEAGVSIRKWDQMSSEKLGIYVRVPVKIEVSGTFLNLVRYFYLLGPVSDVDRSRNEALSLGERIVSVEELTLDDAELVDREVVLTAYFIAATFYLDEQAQQAGQQAGAQK</sequence>
<dbReference type="InterPro" id="IPR014717">
    <property type="entry name" value="Transl_elong_EF1B/ribsomal_bS6"/>
</dbReference>
<dbReference type="Gene3D" id="3.30.70.60">
    <property type="match status" value="1"/>
</dbReference>
<keyword evidence="2" id="KW-1133">Transmembrane helix</keyword>
<keyword evidence="4" id="KW-1185">Reference proteome</keyword>
<protein>
    <submittedName>
        <fullName evidence="3">Uncharacterized protein</fullName>
    </submittedName>
</protein>
<dbReference type="STRING" id="502025.Hoch_0250"/>
<keyword evidence="1" id="KW-0175">Coiled coil</keyword>
<dbReference type="Proteomes" id="UP000001880">
    <property type="component" value="Chromosome"/>
</dbReference>
<dbReference type="Pfam" id="PF04350">
    <property type="entry name" value="PilO"/>
    <property type="match status" value="1"/>
</dbReference>
<evidence type="ECO:0000256" key="1">
    <source>
        <dbReference type="SAM" id="Coils"/>
    </source>
</evidence>
<dbReference type="KEGG" id="hoh:Hoch_0250"/>
<dbReference type="OrthoDB" id="5502253at2"/>
<accession>D0LHM9</accession>
<dbReference type="RefSeq" id="WP_012825518.1">
    <property type="nucleotide sequence ID" value="NC_013440.1"/>
</dbReference>
<dbReference type="HOGENOM" id="CLU_1249183_0_0_7"/>
<organism evidence="3 4">
    <name type="scientific">Haliangium ochraceum (strain DSM 14365 / JCM 11303 / SMP-2)</name>
    <dbReference type="NCBI Taxonomy" id="502025"/>
    <lineage>
        <taxon>Bacteria</taxon>
        <taxon>Pseudomonadati</taxon>
        <taxon>Myxococcota</taxon>
        <taxon>Polyangia</taxon>
        <taxon>Haliangiales</taxon>
        <taxon>Kofleriaceae</taxon>
        <taxon>Haliangium</taxon>
    </lineage>
</organism>
<dbReference type="PANTHER" id="PTHR39555:SF1">
    <property type="entry name" value="TYPE IV PILUS INNER MEMBRANE COMPONENT PILO"/>
    <property type="match status" value="1"/>
</dbReference>
<dbReference type="PANTHER" id="PTHR39555">
    <property type="entry name" value="FIMBRIAL ASSEMBLY PROTEIN PILO-LIKE PROTEIN-RELATED"/>
    <property type="match status" value="1"/>
</dbReference>
<keyword evidence="2" id="KW-0812">Transmembrane</keyword>
<keyword evidence="2" id="KW-0472">Membrane</keyword>
<reference evidence="3 4" key="1">
    <citation type="journal article" date="2010" name="Stand. Genomic Sci.">
        <title>Complete genome sequence of Haliangium ochraceum type strain (SMP-2).</title>
        <authorList>
            <consortium name="US DOE Joint Genome Institute (JGI-PGF)"/>
            <person name="Ivanova N."/>
            <person name="Daum C."/>
            <person name="Lang E."/>
            <person name="Abt B."/>
            <person name="Kopitz M."/>
            <person name="Saunders E."/>
            <person name="Lapidus A."/>
            <person name="Lucas S."/>
            <person name="Glavina Del Rio T."/>
            <person name="Nolan M."/>
            <person name="Tice H."/>
            <person name="Copeland A."/>
            <person name="Cheng J.F."/>
            <person name="Chen F."/>
            <person name="Bruce D."/>
            <person name="Goodwin L."/>
            <person name="Pitluck S."/>
            <person name="Mavromatis K."/>
            <person name="Pati A."/>
            <person name="Mikhailova N."/>
            <person name="Chen A."/>
            <person name="Palaniappan K."/>
            <person name="Land M."/>
            <person name="Hauser L."/>
            <person name="Chang Y.J."/>
            <person name="Jeffries C.D."/>
            <person name="Detter J.C."/>
            <person name="Brettin T."/>
            <person name="Rohde M."/>
            <person name="Goker M."/>
            <person name="Bristow J."/>
            <person name="Markowitz V."/>
            <person name="Eisen J.A."/>
            <person name="Hugenholtz P."/>
            <person name="Kyrpides N.C."/>
            <person name="Klenk H.P."/>
        </authorList>
    </citation>
    <scope>NUCLEOTIDE SEQUENCE [LARGE SCALE GENOMIC DNA]</scope>
    <source>
        <strain evidence="4">DSM 14365 / CIP 107738 / JCM 11303 / AJ 13395 / SMP-2</strain>
    </source>
</reference>
<proteinExistence type="predicted"/>
<gene>
    <name evidence="3" type="ordered locus">Hoch_0250</name>
</gene>
<evidence type="ECO:0000256" key="2">
    <source>
        <dbReference type="SAM" id="Phobius"/>
    </source>
</evidence>
<dbReference type="InterPro" id="IPR007445">
    <property type="entry name" value="PilO"/>
</dbReference>
<dbReference type="EMBL" id="CP001804">
    <property type="protein sequence ID" value="ACY12891.1"/>
    <property type="molecule type" value="Genomic_DNA"/>
</dbReference>
<dbReference type="AlphaFoldDB" id="D0LHM9"/>
<feature type="transmembrane region" description="Helical" evidence="2">
    <location>
        <begin position="21"/>
        <end position="42"/>
    </location>
</feature>
<dbReference type="GO" id="GO:0043107">
    <property type="term" value="P:type IV pilus-dependent motility"/>
    <property type="evidence" value="ECO:0007669"/>
    <property type="project" value="InterPro"/>
</dbReference>
<feature type="coiled-coil region" evidence="1">
    <location>
        <begin position="63"/>
        <end position="93"/>
    </location>
</feature>
<dbReference type="eggNOG" id="COG3167">
    <property type="taxonomic scope" value="Bacteria"/>
</dbReference>
<dbReference type="GO" id="GO:0043683">
    <property type="term" value="P:type IV pilus assembly"/>
    <property type="evidence" value="ECO:0007669"/>
    <property type="project" value="InterPro"/>
</dbReference>
<evidence type="ECO:0000313" key="3">
    <source>
        <dbReference type="EMBL" id="ACY12891.1"/>
    </source>
</evidence>
<name>D0LHM9_HALO1</name>
<evidence type="ECO:0000313" key="4">
    <source>
        <dbReference type="Proteomes" id="UP000001880"/>
    </source>
</evidence>